<organism evidence="2 3">
    <name type="scientific">Oryza sativa subsp. japonica</name>
    <name type="common">Rice</name>
    <dbReference type="NCBI Taxonomy" id="39947"/>
    <lineage>
        <taxon>Eukaryota</taxon>
        <taxon>Viridiplantae</taxon>
        <taxon>Streptophyta</taxon>
        <taxon>Embryophyta</taxon>
        <taxon>Tracheophyta</taxon>
        <taxon>Spermatophyta</taxon>
        <taxon>Magnoliopsida</taxon>
        <taxon>Liliopsida</taxon>
        <taxon>Poales</taxon>
        <taxon>Poaceae</taxon>
        <taxon>BOP clade</taxon>
        <taxon>Oryzoideae</taxon>
        <taxon>Oryzeae</taxon>
        <taxon>Oryzinae</taxon>
        <taxon>Oryza</taxon>
        <taxon>Oryza sativa</taxon>
    </lineage>
</organism>
<sequence length="121" mass="12638">GGCGGWVVVGDGESGGREEEAEAGGGGEVHEAAGAVPAPGHRPQEAAPPHRRGQARPLLPRLRRPPRRPRGVSHLLPVLPQPQPVQVLRQGNLHGVFSPDEDAHLVPADAVPLLQNGELRG</sequence>
<reference evidence="3" key="2">
    <citation type="journal article" date="2008" name="Nucleic Acids Res.">
        <title>The rice annotation project database (RAP-DB): 2008 update.</title>
        <authorList>
            <consortium name="The rice annotation project (RAP)"/>
        </authorList>
    </citation>
    <scope>GENOME REANNOTATION</scope>
    <source>
        <strain evidence="3">cv. Nipponbare</strain>
    </source>
</reference>
<evidence type="ECO:0000313" key="2">
    <source>
        <dbReference type="EMBL" id="BAF18762.1"/>
    </source>
</evidence>
<evidence type="ECO:0000313" key="3">
    <source>
        <dbReference type="Proteomes" id="UP000000763"/>
    </source>
</evidence>
<protein>
    <submittedName>
        <fullName evidence="2">Os06g0154900 protein</fullName>
    </submittedName>
</protein>
<dbReference type="Proteomes" id="UP000000763">
    <property type="component" value="Chromosome 6"/>
</dbReference>
<evidence type="ECO:0000256" key="1">
    <source>
        <dbReference type="SAM" id="MobiDB-lite"/>
    </source>
</evidence>
<name>Q0DEG1_ORYSJ</name>
<feature type="region of interest" description="Disordered" evidence="1">
    <location>
        <begin position="1"/>
        <end position="77"/>
    </location>
</feature>
<reference evidence="2 3" key="1">
    <citation type="journal article" date="2005" name="Nature">
        <title>The map-based sequence of the rice genome.</title>
        <authorList>
            <consortium name="International rice genome sequencing project (IRGSP)"/>
            <person name="Matsumoto T."/>
            <person name="Wu J."/>
            <person name="Kanamori H."/>
            <person name="Katayose Y."/>
            <person name="Fujisawa M."/>
            <person name="Namiki N."/>
            <person name="Mizuno H."/>
            <person name="Yamamoto K."/>
            <person name="Antonio B.A."/>
            <person name="Baba T."/>
            <person name="Sakata K."/>
            <person name="Nagamura Y."/>
            <person name="Aoki H."/>
            <person name="Arikawa K."/>
            <person name="Arita K."/>
            <person name="Bito T."/>
            <person name="Chiden Y."/>
            <person name="Fujitsuka N."/>
            <person name="Fukunaka R."/>
            <person name="Hamada M."/>
            <person name="Harada C."/>
            <person name="Hayashi A."/>
            <person name="Hijishita S."/>
            <person name="Honda M."/>
            <person name="Hosokawa S."/>
            <person name="Ichikawa Y."/>
            <person name="Idonuma A."/>
            <person name="Iijima M."/>
            <person name="Ikeda M."/>
            <person name="Ikeno M."/>
            <person name="Ito K."/>
            <person name="Ito S."/>
            <person name="Ito T."/>
            <person name="Ito Y."/>
            <person name="Ito Y."/>
            <person name="Iwabuchi A."/>
            <person name="Kamiya K."/>
            <person name="Karasawa W."/>
            <person name="Kurita K."/>
            <person name="Katagiri S."/>
            <person name="Kikuta A."/>
            <person name="Kobayashi H."/>
            <person name="Kobayashi N."/>
            <person name="Machita K."/>
            <person name="Maehara T."/>
            <person name="Masukawa M."/>
            <person name="Mizubayashi T."/>
            <person name="Mukai Y."/>
            <person name="Nagasaki H."/>
            <person name="Nagata Y."/>
            <person name="Naito S."/>
            <person name="Nakashima M."/>
            <person name="Nakama Y."/>
            <person name="Nakamichi Y."/>
            <person name="Nakamura M."/>
            <person name="Meguro A."/>
            <person name="Negishi M."/>
            <person name="Ohta I."/>
            <person name="Ohta T."/>
            <person name="Okamoto M."/>
            <person name="Ono N."/>
            <person name="Saji S."/>
            <person name="Sakaguchi M."/>
            <person name="Sakai K."/>
            <person name="Shibata M."/>
            <person name="Shimokawa T."/>
            <person name="Song J."/>
            <person name="Takazaki Y."/>
            <person name="Terasawa K."/>
            <person name="Tsugane M."/>
            <person name="Tsuji K."/>
            <person name="Ueda S."/>
            <person name="Waki K."/>
            <person name="Yamagata H."/>
            <person name="Yamamoto M."/>
            <person name="Yamamoto S."/>
            <person name="Yamane H."/>
            <person name="Yoshiki S."/>
            <person name="Yoshihara R."/>
            <person name="Yukawa K."/>
            <person name="Zhong H."/>
            <person name="Yano M."/>
            <person name="Yuan Q."/>
            <person name="Ouyang S."/>
            <person name="Liu J."/>
            <person name="Jones K.M."/>
            <person name="Gansberger K."/>
            <person name="Moffat K."/>
            <person name="Hill J."/>
            <person name="Bera J."/>
            <person name="Fadrosh D."/>
            <person name="Jin S."/>
            <person name="Johri S."/>
            <person name="Kim M."/>
            <person name="Overton L."/>
            <person name="Reardon M."/>
            <person name="Tsitrin T."/>
            <person name="Vuong H."/>
            <person name="Weaver B."/>
            <person name="Ciecko A."/>
            <person name="Tallon L."/>
            <person name="Jackson J."/>
            <person name="Pai G."/>
            <person name="Aken S.V."/>
            <person name="Utterback T."/>
            <person name="Reidmuller S."/>
            <person name="Feldblyum T."/>
            <person name="Hsiao J."/>
            <person name="Zismann V."/>
            <person name="Iobst S."/>
            <person name="de Vazeille A.R."/>
            <person name="Buell C.R."/>
            <person name="Ying K."/>
            <person name="Li Y."/>
            <person name="Lu T."/>
            <person name="Huang Y."/>
            <person name="Zhao Q."/>
            <person name="Feng Q."/>
            <person name="Zhang L."/>
            <person name="Zhu J."/>
            <person name="Weng Q."/>
            <person name="Mu J."/>
            <person name="Lu Y."/>
            <person name="Fan D."/>
            <person name="Liu Y."/>
            <person name="Guan J."/>
            <person name="Zhang Y."/>
            <person name="Yu S."/>
            <person name="Liu X."/>
            <person name="Zhang Y."/>
            <person name="Hong G."/>
            <person name="Han B."/>
            <person name="Choisne N."/>
            <person name="Demange N."/>
            <person name="Orjeda G."/>
            <person name="Samain S."/>
            <person name="Cattolico L."/>
            <person name="Pelletier E."/>
            <person name="Couloux A."/>
            <person name="Segurens B."/>
            <person name="Wincker P."/>
            <person name="D'Hont A."/>
            <person name="Scarpelli C."/>
            <person name="Weissenbach J."/>
            <person name="Salanoubat M."/>
            <person name="Quetier F."/>
            <person name="Yu Y."/>
            <person name="Kim H.R."/>
            <person name="Rambo T."/>
            <person name="Currie J."/>
            <person name="Collura K."/>
            <person name="Luo M."/>
            <person name="Yang T."/>
            <person name="Ammiraju J.S.S."/>
            <person name="Engler F."/>
            <person name="Soderlund C."/>
            <person name="Wing R.A."/>
            <person name="Palmer L.E."/>
            <person name="de la Bastide M."/>
            <person name="Spiegel L."/>
            <person name="Nascimento L."/>
            <person name="Zutavern T."/>
            <person name="O'Shaughnessy A."/>
            <person name="Dike S."/>
            <person name="Dedhia N."/>
            <person name="Preston R."/>
            <person name="Balija V."/>
            <person name="McCombie W.R."/>
            <person name="Chow T."/>
            <person name="Chen H."/>
            <person name="Chung M."/>
            <person name="Chen C."/>
            <person name="Shaw J."/>
            <person name="Wu H."/>
            <person name="Hsiao K."/>
            <person name="Chao Y."/>
            <person name="Chu M."/>
            <person name="Cheng C."/>
            <person name="Hour A."/>
            <person name="Lee P."/>
            <person name="Lin S."/>
            <person name="Lin Y."/>
            <person name="Liou J."/>
            <person name="Liu S."/>
            <person name="Hsing Y."/>
            <person name="Raghuvanshi S."/>
            <person name="Mohanty A."/>
            <person name="Bharti A.K."/>
            <person name="Gaur A."/>
            <person name="Gupta V."/>
            <person name="Kumar D."/>
            <person name="Ravi V."/>
            <person name="Vij S."/>
            <person name="Kapur A."/>
            <person name="Khurana P."/>
            <person name="Khurana P."/>
            <person name="Khurana J.P."/>
            <person name="Tyagi A.K."/>
            <person name="Gaikwad K."/>
            <person name="Singh A."/>
            <person name="Dalal V."/>
            <person name="Srivastava S."/>
            <person name="Dixit A."/>
            <person name="Pal A.K."/>
            <person name="Ghazi I.A."/>
            <person name="Yadav M."/>
            <person name="Pandit A."/>
            <person name="Bhargava A."/>
            <person name="Sureshbabu K."/>
            <person name="Batra K."/>
            <person name="Sharma T.R."/>
            <person name="Mohapatra T."/>
            <person name="Singh N.K."/>
            <person name="Messing J."/>
            <person name="Nelson A.B."/>
            <person name="Fuks G."/>
            <person name="Kavchok S."/>
            <person name="Keizer G."/>
            <person name="Linton E."/>
            <person name="Llaca V."/>
            <person name="Song R."/>
            <person name="Tanyolac B."/>
            <person name="Young S."/>
            <person name="Ho-Il K."/>
            <person name="Hahn J.H."/>
            <person name="Sangsakoo G."/>
            <person name="Vanavichit A."/>
            <person name="de Mattos Luiz.A.T."/>
            <person name="Zimmer P.D."/>
            <person name="Malone G."/>
            <person name="Dellagostin O."/>
            <person name="de Oliveira A.C."/>
            <person name="Bevan M."/>
            <person name="Bancroft I."/>
            <person name="Minx P."/>
            <person name="Cordum H."/>
            <person name="Wilson R."/>
            <person name="Cheng Z."/>
            <person name="Jin W."/>
            <person name="Jiang J."/>
            <person name="Leong S.A."/>
            <person name="Iwama H."/>
            <person name="Gojobori T."/>
            <person name="Itoh T."/>
            <person name="Niimura Y."/>
            <person name="Fujii Y."/>
            <person name="Habara T."/>
            <person name="Sakai H."/>
            <person name="Sato Y."/>
            <person name="Wilson G."/>
            <person name="Kumar K."/>
            <person name="McCouch S."/>
            <person name="Juretic N."/>
            <person name="Hoen D."/>
            <person name="Wright S."/>
            <person name="Bruskiewich R."/>
            <person name="Bureau T."/>
            <person name="Miyao A."/>
            <person name="Hirochika H."/>
            <person name="Nishikawa T."/>
            <person name="Kadowaki K."/>
            <person name="Sugiura M."/>
            <person name="Burr B."/>
            <person name="Sasaki T."/>
        </authorList>
    </citation>
    <scope>NUCLEOTIDE SEQUENCE [LARGE SCALE GENOMIC DNA]</scope>
    <source>
        <strain evidence="3">cv. Nipponbare</strain>
    </source>
</reference>
<dbReference type="AlphaFoldDB" id="Q0DEG1"/>
<accession>Q0DEG1</accession>
<dbReference type="EMBL" id="AP008212">
    <property type="protein sequence ID" value="BAF18762.1"/>
    <property type="molecule type" value="Genomic_DNA"/>
</dbReference>
<dbReference type="KEGG" id="dosa:Os06g0154900"/>
<gene>
    <name evidence="2" type="ordered locus">Os06g0154900</name>
</gene>
<feature type="non-terminal residue" evidence="2">
    <location>
        <position position="1"/>
    </location>
</feature>
<feature type="compositionally biased region" description="Basic residues" evidence="1">
    <location>
        <begin position="61"/>
        <end position="71"/>
    </location>
</feature>
<proteinExistence type="predicted"/>